<evidence type="ECO:0000256" key="10">
    <source>
        <dbReference type="ARBA" id="ARBA00023136"/>
    </source>
</evidence>
<evidence type="ECO:0000313" key="13">
    <source>
        <dbReference type="EMBL" id="TPX71560.1"/>
    </source>
</evidence>
<feature type="transmembrane region" description="Helical" evidence="12">
    <location>
        <begin position="12"/>
        <end position="29"/>
    </location>
</feature>
<reference evidence="13 14" key="1">
    <citation type="journal article" date="2019" name="Sci. Rep.">
        <title>Comparative genomics of chytrid fungi reveal insights into the obligate biotrophic and pathogenic lifestyle of Synchytrium endobioticum.</title>
        <authorList>
            <person name="van de Vossenberg B.T.L.H."/>
            <person name="Warris S."/>
            <person name="Nguyen H.D.T."/>
            <person name="van Gent-Pelzer M.P.E."/>
            <person name="Joly D.L."/>
            <person name="van de Geest H.C."/>
            <person name="Bonants P.J.M."/>
            <person name="Smith D.S."/>
            <person name="Levesque C.A."/>
            <person name="van der Lee T.A.J."/>
        </authorList>
    </citation>
    <scope>NUCLEOTIDE SEQUENCE [LARGE SCALE GENOMIC DNA]</scope>
    <source>
        <strain evidence="13 14">CBS 675.73</strain>
    </source>
</reference>
<dbReference type="FunFam" id="1.20.5.260:FF:000001">
    <property type="entry name" value="Cytochrome b-c1 complex subunit 9"/>
    <property type="match status" value="1"/>
</dbReference>
<dbReference type="EMBL" id="QEAP01000251">
    <property type="protein sequence ID" value="TPX71560.1"/>
    <property type="molecule type" value="Genomic_DNA"/>
</dbReference>
<dbReference type="STRING" id="246404.A0A507F7F6"/>
<dbReference type="Proteomes" id="UP000320333">
    <property type="component" value="Unassembled WGS sequence"/>
</dbReference>
<keyword evidence="7 12" id="KW-0249">Electron transport</keyword>
<keyword evidence="10 12" id="KW-0472">Membrane</keyword>
<keyword evidence="14" id="KW-1185">Reference proteome</keyword>
<comment type="subunit">
    <text evidence="12">Component of the ubiquinol-cytochrome c oxidoreductase (cytochrome b-c1 complex, complex III, CIII), a multisubunit enzyme composed of 3 respiratory subunits cytochrome b, cytochrome c1 and Rieske protein, 2 core protein subunits, and additional low-molecular weight protein subunits.</text>
</comment>
<dbReference type="Gene3D" id="1.20.5.260">
    <property type="entry name" value="Cytochrome b-c1 complex subunit 9"/>
    <property type="match status" value="1"/>
</dbReference>
<protein>
    <recommendedName>
        <fullName evidence="11 12">Complex III subunit 9</fullName>
    </recommendedName>
</protein>
<evidence type="ECO:0000256" key="2">
    <source>
        <dbReference type="ARBA" id="ARBA00007856"/>
    </source>
</evidence>
<evidence type="ECO:0000256" key="1">
    <source>
        <dbReference type="ARBA" id="ARBA00004434"/>
    </source>
</evidence>
<organism evidence="13 14">
    <name type="scientific">Chytriomyces confervae</name>
    <dbReference type="NCBI Taxonomy" id="246404"/>
    <lineage>
        <taxon>Eukaryota</taxon>
        <taxon>Fungi</taxon>
        <taxon>Fungi incertae sedis</taxon>
        <taxon>Chytridiomycota</taxon>
        <taxon>Chytridiomycota incertae sedis</taxon>
        <taxon>Chytridiomycetes</taxon>
        <taxon>Chytridiales</taxon>
        <taxon>Chytriomycetaceae</taxon>
        <taxon>Chytriomyces</taxon>
    </lineage>
</organism>
<keyword evidence="9 12" id="KW-0496">Mitochondrion</keyword>
<keyword evidence="5 12" id="KW-0812">Transmembrane</keyword>
<evidence type="ECO:0000256" key="12">
    <source>
        <dbReference type="RuleBase" id="RU368056"/>
    </source>
</evidence>
<comment type="subcellular location">
    <subcellularLocation>
        <location evidence="1 12">Mitochondrion inner membrane</location>
        <topology evidence="1 12">Single-pass membrane protein</topology>
    </subcellularLocation>
</comment>
<keyword evidence="3 12" id="KW-0813">Transport</keyword>
<dbReference type="SUPFAM" id="SSF81514">
    <property type="entry name" value="Subunit X (non-heme 7 kDa protein) of cytochrome bc1 complex (Ubiquinol-cytochrome c reductase)"/>
    <property type="match status" value="1"/>
</dbReference>
<comment type="caution">
    <text evidence="13">The sequence shown here is derived from an EMBL/GenBank/DDBJ whole genome shotgun (WGS) entry which is preliminary data.</text>
</comment>
<evidence type="ECO:0000256" key="6">
    <source>
        <dbReference type="ARBA" id="ARBA00022792"/>
    </source>
</evidence>
<evidence type="ECO:0000256" key="3">
    <source>
        <dbReference type="ARBA" id="ARBA00022448"/>
    </source>
</evidence>
<proteinExistence type="inferred from homology"/>
<sequence length="55" mass="6450">MANVNFLFRRSSTFVLGIFAGAAVFEIAFDEGSQFLWDSWNKGRQWKDIRSKYIQ</sequence>
<dbReference type="InterPro" id="IPR036656">
    <property type="entry name" value="QCR9_sf"/>
</dbReference>
<evidence type="ECO:0000256" key="9">
    <source>
        <dbReference type="ARBA" id="ARBA00023128"/>
    </source>
</evidence>
<dbReference type="InterPro" id="IPR008027">
    <property type="entry name" value="QCR9"/>
</dbReference>
<dbReference type="PANTHER" id="PTHR12980">
    <property type="entry name" value="UBIQUINOL-CYTOCHROME C REDUCTASE COMPLEX, SUBUNIT X"/>
    <property type="match status" value="1"/>
</dbReference>
<name>A0A507F7F6_9FUNG</name>
<gene>
    <name evidence="13" type="ORF">CcCBS67573_g06175</name>
</gene>
<keyword evidence="8 12" id="KW-1133">Transmembrane helix</keyword>
<dbReference type="GO" id="GO:0006122">
    <property type="term" value="P:mitochondrial electron transport, ubiquinol to cytochrome c"/>
    <property type="evidence" value="ECO:0007669"/>
    <property type="project" value="UniProtKB-UniRule"/>
</dbReference>
<evidence type="ECO:0000256" key="5">
    <source>
        <dbReference type="ARBA" id="ARBA00022692"/>
    </source>
</evidence>
<dbReference type="GO" id="GO:0005743">
    <property type="term" value="C:mitochondrial inner membrane"/>
    <property type="evidence" value="ECO:0007669"/>
    <property type="project" value="UniProtKB-SubCell"/>
</dbReference>
<evidence type="ECO:0000256" key="4">
    <source>
        <dbReference type="ARBA" id="ARBA00022660"/>
    </source>
</evidence>
<comment type="function">
    <text evidence="12">Component of the ubiquinol-cytochrome c oxidoreductase, a multisubunit transmembrane complex that is part of the mitochondrial electron transport chain which drives oxidative phosphorylation. The complex plays an important role in the uptake of multiple carbon sources present in different host niches.</text>
</comment>
<evidence type="ECO:0000256" key="7">
    <source>
        <dbReference type="ARBA" id="ARBA00022982"/>
    </source>
</evidence>
<dbReference type="PANTHER" id="PTHR12980:SF0">
    <property type="entry name" value="CYTOCHROME B-C1 COMPLEX SUBUNIT 9"/>
    <property type="match status" value="1"/>
</dbReference>
<dbReference type="Pfam" id="PF05365">
    <property type="entry name" value="UCR_UQCRX_QCR9"/>
    <property type="match status" value="1"/>
</dbReference>
<dbReference type="AlphaFoldDB" id="A0A507F7F6"/>
<evidence type="ECO:0000256" key="8">
    <source>
        <dbReference type="ARBA" id="ARBA00022989"/>
    </source>
</evidence>
<evidence type="ECO:0000256" key="11">
    <source>
        <dbReference type="ARBA" id="ARBA00044247"/>
    </source>
</evidence>
<comment type="similarity">
    <text evidence="2 12">Belongs to the UQCR10/QCR9 family.</text>
</comment>
<accession>A0A507F7F6</accession>
<dbReference type="GO" id="GO:0045275">
    <property type="term" value="C:respiratory chain complex III"/>
    <property type="evidence" value="ECO:0007669"/>
    <property type="project" value="UniProtKB-UniRule"/>
</dbReference>
<dbReference type="OrthoDB" id="44067at2759"/>
<evidence type="ECO:0000313" key="14">
    <source>
        <dbReference type="Proteomes" id="UP000320333"/>
    </source>
</evidence>
<keyword evidence="4 12" id="KW-0679">Respiratory chain</keyword>
<keyword evidence="6 12" id="KW-0999">Mitochondrion inner membrane</keyword>